<feature type="domain" description="FlgD/Vpr Ig-like" evidence="1">
    <location>
        <begin position="480"/>
        <end position="538"/>
    </location>
</feature>
<sequence>MSDAWIGTGIWIGTGMMTAGDPGRTRSGAQGALQAIDSSARAWSGRGAVAQWLERNGRWCLFASGVCLLSTFSALPARANVPSYSTYQLEARSNFGDGFNLPSGSSFNSGTPAIAPDGTVTVRLLVVGSTGNGGLFYGKDGVGGVVYDAPTDRFVSDPSINSAGEVAFERSWDFESEGVYVYDPVTGNSTLRVPVGGSFGIQNFGDPQINASGQIGCRVDLGSAQAFVTDDAGTQSLYAQEGVDGVGYLFLAEFNDAGQLAGKVRLGGIDESRPDEIRRYEPGGGYTTIAVDQDSDSGSIFTRFGNGVSLSNSGWVAFVGRTSVGDGIYVSDGVTLRTIATVADPDINSIDFFYPSVNDDGLCAFRAFDGAGLRVIFAGDGTSLERVVTEHDILPTDLGDARVDQNDSSPVFGGNPAINNRGDVAFAATLTPPDNNQIEWGTGLFVARGLDPSAVSGSDGASFETRWSAQPNPFRGHVRVDLRNAPDAARGVTIHDAQGRIVRSLAGRFEGDASQVFEWDGRDDRGADLPAGVYFFRAPGDYETAVRIVRVR</sequence>
<protein>
    <recommendedName>
        <fullName evidence="1">FlgD/Vpr Ig-like domain-containing protein</fullName>
    </recommendedName>
</protein>
<proteinExistence type="predicted"/>
<dbReference type="InterPro" id="IPR025965">
    <property type="entry name" value="FlgD/Vpr_Ig-like"/>
</dbReference>
<organism evidence="2 3">
    <name type="scientific">Eiseniibacteriota bacterium</name>
    <dbReference type="NCBI Taxonomy" id="2212470"/>
    <lineage>
        <taxon>Bacteria</taxon>
        <taxon>Candidatus Eiseniibacteriota</taxon>
    </lineage>
</organism>
<accession>A0A956NBV5</accession>
<dbReference type="AlphaFoldDB" id="A0A956NBV5"/>
<dbReference type="NCBIfam" id="TIGR05002">
    <property type="entry name" value="NxxGxxAF_repeat"/>
    <property type="match status" value="1"/>
</dbReference>
<gene>
    <name evidence="2" type="ORF">KDA27_11185</name>
</gene>
<dbReference type="Gene3D" id="2.60.40.4070">
    <property type="match status" value="1"/>
</dbReference>
<dbReference type="EMBL" id="JAGQHS010000050">
    <property type="protein sequence ID" value="MCA9756355.1"/>
    <property type="molecule type" value="Genomic_DNA"/>
</dbReference>
<name>A0A956NBV5_UNCEI</name>
<reference evidence="2" key="2">
    <citation type="journal article" date="2021" name="Microbiome">
        <title>Successional dynamics and alternative stable states in a saline activated sludge microbial community over 9 years.</title>
        <authorList>
            <person name="Wang Y."/>
            <person name="Ye J."/>
            <person name="Ju F."/>
            <person name="Liu L."/>
            <person name="Boyd J.A."/>
            <person name="Deng Y."/>
            <person name="Parks D.H."/>
            <person name="Jiang X."/>
            <person name="Yin X."/>
            <person name="Woodcroft B.J."/>
            <person name="Tyson G.W."/>
            <person name="Hugenholtz P."/>
            <person name="Polz M.F."/>
            <person name="Zhang T."/>
        </authorList>
    </citation>
    <scope>NUCLEOTIDE SEQUENCE</scope>
    <source>
        <strain evidence="2">HKST-UBA02</strain>
    </source>
</reference>
<evidence type="ECO:0000313" key="2">
    <source>
        <dbReference type="EMBL" id="MCA9756355.1"/>
    </source>
</evidence>
<evidence type="ECO:0000313" key="3">
    <source>
        <dbReference type="Proteomes" id="UP000739538"/>
    </source>
</evidence>
<comment type="caution">
    <text evidence="2">The sequence shown here is derived from an EMBL/GenBank/DDBJ whole genome shotgun (WGS) entry which is preliminary data.</text>
</comment>
<reference evidence="2" key="1">
    <citation type="submission" date="2020-04" db="EMBL/GenBank/DDBJ databases">
        <authorList>
            <person name="Zhang T."/>
        </authorList>
    </citation>
    <scope>NUCLEOTIDE SEQUENCE</scope>
    <source>
        <strain evidence="2">HKST-UBA02</strain>
    </source>
</reference>
<evidence type="ECO:0000259" key="1">
    <source>
        <dbReference type="Pfam" id="PF13860"/>
    </source>
</evidence>
<dbReference type="Pfam" id="PF13860">
    <property type="entry name" value="FlgD_ig"/>
    <property type="match status" value="1"/>
</dbReference>
<dbReference type="Proteomes" id="UP000739538">
    <property type="component" value="Unassembled WGS sequence"/>
</dbReference>